<reference evidence="10" key="1">
    <citation type="submission" date="2021-04" db="EMBL/GenBank/DDBJ databases">
        <authorList>
            <person name="Tunstrom K."/>
        </authorList>
    </citation>
    <scope>NUCLEOTIDE SEQUENCE</scope>
</reference>
<feature type="transmembrane region" description="Helical" evidence="9">
    <location>
        <begin position="159"/>
        <end position="179"/>
    </location>
</feature>
<evidence type="ECO:0000256" key="6">
    <source>
        <dbReference type="ARBA" id="ARBA00022989"/>
    </source>
</evidence>
<keyword evidence="3" id="KW-0349">Heme</keyword>
<evidence type="ECO:0000256" key="2">
    <source>
        <dbReference type="ARBA" id="ARBA00005163"/>
    </source>
</evidence>
<dbReference type="NCBIfam" id="TIGR02970">
    <property type="entry name" value="succ_dehyd_cytB"/>
    <property type="match status" value="1"/>
</dbReference>
<dbReference type="GO" id="GO:0046872">
    <property type="term" value="F:metal ion binding"/>
    <property type="evidence" value="ECO:0007669"/>
    <property type="project" value="UniProtKB-KW"/>
</dbReference>
<evidence type="ECO:0000256" key="1">
    <source>
        <dbReference type="ARBA" id="ARBA00004141"/>
    </source>
</evidence>
<keyword evidence="6 9" id="KW-1133">Transmembrane helix</keyword>
<name>A0A8S3WQ20_PARAO</name>
<dbReference type="FunFam" id="1.20.1300.10:FF:000011">
    <property type="entry name" value="Succinate dehydrogenase cytochrome b560 subunit"/>
    <property type="match status" value="1"/>
</dbReference>
<evidence type="ECO:0000256" key="7">
    <source>
        <dbReference type="ARBA" id="ARBA00023004"/>
    </source>
</evidence>
<dbReference type="PANTHER" id="PTHR10978:SF5">
    <property type="entry name" value="SUCCINATE DEHYDROGENASE CYTOCHROME B560 SUBUNIT, MITOCHONDRIAL"/>
    <property type="match status" value="1"/>
</dbReference>
<evidence type="ECO:0000313" key="10">
    <source>
        <dbReference type="EMBL" id="CAG4974994.1"/>
    </source>
</evidence>
<dbReference type="AlphaFoldDB" id="A0A8S3WQ20"/>
<keyword evidence="5" id="KW-0479">Metal-binding</keyword>
<feature type="transmembrane region" description="Helical" evidence="9">
    <location>
        <begin position="84"/>
        <end position="104"/>
    </location>
</feature>
<dbReference type="OrthoDB" id="588261at2759"/>
<proteinExistence type="predicted"/>
<comment type="pathway">
    <text evidence="2">Carbohydrate metabolism; tricarboxylic acid cycle.</text>
</comment>
<evidence type="ECO:0000313" key="11">
    <source>
        <dbReference type="Proteomes" id="UP000691718"/>
    </source>
</evidence>
<dbReference type="InterPro" id="IPR014314">
    <property type="entry name" value="Succ_DH_cytb556"/>
</dbReference>
<gene>
    <name evidence="10" type="ORF">PAPOLLO_LOCUS9028</name>
</gene>
<keyword evidence="11" id="KW-1185">Reference proteome</keyword>
<dbReference type="Proteomes" id="UP000691718">
    <property type="component" value="Unassembled WGS sequence"/>
</dbReference>
<dbReference type="InterPro" id="IPR018495">
    <property type="entry name" value="Succ_DH_cyt_bsu_CS"/>
</dbReference>
<keyword evidence="7" id="KW-0408">Iron</keyword>
<dbReference type="GO" id="GO:0006099">
    <property type="term" value="P:tricarboxylic acid cycle"/>
    <property type="evidence" value="ECO:0007669"/>
    <property type="project" value="InterPro"/>
</dbReference>
<evidence type="ECO:0000256" key="3">
    <source>
        <dbReference type="ARBA" id="ARBA00022617"/>
    </source>
</evidence>
<protein>
    <submittedName>
        <fullName evidence="10">(apollo) hypothetical protein</fullName>
    </submittedName>
</protein>
<evidence type="ECO:0000256" key="8">
    <source>
        <dbReference type="ARBA" id="ARBA00023136"/>
    </source>
</evidence>
<feature type="transmembrane region" description="Helical" evidence="9">
    <location>
        <begin position="116"/>
        <end position="139"/>
    </location>
</feature>
<keyword evidence="8 9" id="KW-0472">Membrane</keyword>
<dbReference type="GO" id="GO:0016020">
    <property type="term" value="C:membrane"/>
    <property type="evidence" value="ECO:0007669"/>
    <property type="project" value="UniProtKB-SubCell"/>
</dbReference>
<evidence type="ECO:0000256" key="9">
    <source>
        <dbReference type="SAM" id="Phobius"/>
    </source>
</evidence>
<organism evidence="10 11">
    <name type="scientific">Parnassius apollo</name>
    <name type="common">Apollo butterfly</name>
    <name type="synonym">Papilio apollo</name>
    <dbReference type="NCBI Taxonomy" id="110799"/>
    <lineage>
        <taxon>Eukaryota</taxon>
        <taxon>Metazoa</taxon>
        <taxon>Ecdysozoa</taxon>
        <taxon>Arthropoda</taxon>
        <taxon>Hexapoda</taxon>
        <taxon>Insecta</taxon>
        <taxon>Pterygota</taxon>
        <taxon>Neoptera</taxon>
        <taxon>Endopterygota</taxon>
        <taxon>Lepidoptera</taxon>
        <taxon>Glossata</taxon>
        <taxon>Ditrysia</taxon>
        <taxon>Papilionoidea</taxon>
        <taxon>Papilionidae</taxon>
        <taxon>Parnassiinae</taxon>
        <taxon>Parnassini</taxon>
        <taxon>Parnassius</taxon>
        <taxon>Parnassius</taxon>
    </lineage>
</organism>
<dbReference type="EMBL" id="CAJQZP010000644">
    <property type="protein sequence ID" value="CAG4974994.1"/>
    <property type="molecule type" value="Genomic_DNA"/>
</dbReference>
<dbReference type="GO" id="GO:0009055">
    <property type="term" value="F:electron transfer activity"/>
    <property type="evidence" value="ECO:0007669"/>
    <property type="project" value="InterPro"/>
</dbReference>
<evidence type="ECO:0000256" key="5">
    <source>
        <dbReference type="ARBA" id="ARBA00022723"/>
    </source>
</evidence>
<accession>A0A8S3WQ20</accession>
<dbReference type="InterPro" id="IPR000701">
    <property type="entry name" value="SuccDH_FuR_B_TM-su"/>
</dbReference>
<dbReference type="PANTHER" id="PTHR10978">
    <property type="entry name" value="SUCCINATE DEHYDROGENASE CYTOCHROME B560 SUBUNIT"/>
    <property type="match status" value="1"/>
</dbReference>
<keyword evidence="4 9" id="KW-0812">Transmembrane</keyword>
<dbReference type="CDD" id="cd03499">
    <property type="entry name" value="SQR_TypeC_SdhC"/>
    <property type="match status" value="1"/>
</dbReference>
<dbReference type="Pfam" id="PF01127">
    <property type="entry name" value="Sdh_cyt"/>
    <property type="match status" value="1"/>
</dbReference>
<comment type="subcellular location">
    <subcellularLocation>
        <location evidence="1">Membrane</location>
        <topology evidence="1">Multi-pass membrane protein</topology>
    </subcellularLocation>
</comment>
<dbReference type="GO" id="GO:0005739">
    <property type="term" value="C:mitochondrion"/>
    <property type="evidence" value="ECO:0007669"/>
    <property type="project" value="GOC"/>
</dbReference>
<dbReference type="GO" id="GO:0006121">
    <property type="term" value="P:mitochondrial electron transport, succinate to ubiquinone"/>
    <property type="evidence" value="ECO:0007669"/>
    <property type="project" value="TreeGrafter"/>
</dbReference>
<dbReference type="PROSITE" id="PS01001">
    <property type="entry name" value="SDH_CYT_2"/>
    <property type="match status" value="1"/>
</dbReference>
<evidence type="ECO:0000256" key="4">
    <source>
        <dbReference type="ARBA" id="ARBA00022692"/>
    </source>
</evidence>
<sequence>MAFYCCGRLSSKPVLASLGRLPLTLNTAHYAQAASVPKITFKKFEPPKPEHYDDKNARLKRPMSPHLTIYSPQLTSMLSITHRVAGMMLSGYISALGIGALVLPNDVSHYITMIEGLNMSPATLFLAKVIIAAPFGYHFANGLRHLYWDTAKGLTIKEVYTTGYVMLATAAAITLFLAAL</sequence>
<comment type="caution">
    <text evidence="10">The sequence shown here is derived from an EMBL/GenBank/DDBJ whole genome shotgun (WGS) entry which is preliminary data.</text>
</comment>